<evidence type="ECO:0000259" key="3">
    <source>
        <dbReference type="Pfam" id="PF00892"/>
    </source>
</evidence>
<feature type="domain" description="EamA" evidence="3">
    <location>
        <begin position="6"/>
        <end position="141"/>
    </location>
</feature>
<evidence type="ECO:0000256" key="1">
    <source>
        <dbReference type="ARBA" id="ARBA00007362"/>
    </source>
</evidence>
<feature type="transmembrane region" description="Helical" evidence="2">
    <location>
        <begin position="210"/>
        <end position="230"/>
    </location>
</feature>
<dbReference type="InterPro" id="IPR037185">
    <property type="entry name" value="EmrE-like"/>
</dbReference>
<feature type="transmembrane region" description="Helical" evidence="2">
    <location>
        <begin position="151"/>
        <end position="168"/>
    </location>
</feature>
<keyword evidence="2" id="KW-0812">Transmembrane</keyword>
<evidence type="ECO:0000313" key="4">
    <source>
        <dbReference type="EMBL" id="CEO88969.1"/>
    </source>
</evidence>
<keyword evidence="2" id="KW-0472">Membrane</keyword>
<feature type="transmembrane region" description="Helical" evidence="2">
    <location>
        <begin position="180"/>
        <end position="198"/>
    </location>
</feature>
<feature type="transmembrane region" description="Helical" evidence="2">
    <location>
        <begin position="124"/>
        <end position="145"/>
    </location>
</feature>
<feature type="transmembrane region" description="Helical" evidence="2">
    <location>
        <begin position="7"/>
        <end position="28"/>
    </location>
</feature>
<evidence type="ECO:0000313" key="5">
    <source>
        <dbReference type="Proteomes" id="UP000046155"/>
    </source>
</evidence>
<feature type="transmembrane region" description="Helical" evidence="2">
    <location>
        <begin position="40"/>
        <end position="56"/>
    </location>
</feature>
<dbReference type="EMBL" id="CDRZ01000228">
    <property type="protein sequence ID" value="CEO88969.1"/>
    <property type="molecule type" value="Genomic_DNA"/>
</dbReference>
<name>A0A0B7MEG3_9FIRM</name>
<gene>
    <name evidence="4" type="ORF">SSCH_320001</name>
</gene>
<dbReference type="AlphaFoldDB" id="A0A0B7MEG3"/>
<dbReference type="Proteomes" id="UP000046155">
    <property type="component" value="Unassembled WGS sequence"/>
</dbReference>
<protein>
    <recommendedName>
        <fullName evidence="3">EamA domain-containing protein</fullName>
    </recommendedName>
</protein>
<accession>A0A0B7MEG3</accession>
<comment type="similarity">
    <text evidence="1">Belongs to the EamA transporter family.</text>
</comment>
<proteinExistence type="inferred from homology"/>
<dbReference type="InterPro" id="IPR000620">
    <property type="entry name" value="EamA_dom"/>
</dbReference>
<dbReference type="PANTHER" id="PTHR22911">
    <property type="entry name" value="ACYL-MALONYL CONDENSING ENZYME-RELATED"/>
    <property type="match status" value="1"/>
</dbReference>
<reference evidence="5" key="1">
    <citation type="submission" date="2015-01" db="EMBL/GenBank/DDBJ databases">
        <authorList>
            <person name="Manzoor Shahid"/>
            <person name="Zubair Saima"/>
        </authorList>
    </citation>
    <scope>NUCLEOTIDE SEQUENCE [LARGE SCALE GENOMIC DNA]</scope>
    <source>
        <strain evidence="5">Sp3</strain>
    </source>
</reference>
<feature type="transmembrane region" description="Helical" evidence="2">
    <location>
        <begin position="68"/>
        <end position="88"/>
    </location>
</feature>
<sequence length="282" mass="29804">MNRYIVGVLLVILSGICYGFTPVLAVYAYQGGATVSEYVFLRYVVASAVYLLYITIYKRNIFSMLGKIPVVLLLAAGTSQAVAAYLYMSAVKSISAGLAAVLFYTYILWVAVWGFVFNKERLKLSGIAGVALALIGLVMVVGVSWGKICTIGIFMGLAAALALSGFVMTSNGAMKKLEPIAASAFICILTAAPLFLLGSATGTLNYQMSTVAWLACVATGIFTSVALFTFMAGMKLVGSTTASVLCTAEPVTAVGFFRTSAVTENDNPSAAGWPGDSYWMLF</sequence>
<organism evidence="4 5">
    <name type="scientific">Syntrophaceticus schinkii</name>
    <dbReference type="NCBI Taxonomy" id="499207"/>
    <lineage>
        <taxon>Bacteria</taxon>
        <taxon>Bacillati</taxon>
        <taxon>Bacillota</taxon>
        <taxon>Clostridia</taxon>
        <taxon>Thermoanaerobacterales</taxon>
        <taxon>Thermoanaerobacterales Family III. Incertae Sedis</taxon>
        <taxon>Syntrophaceticus</taxon>
    </lineage>
</organism>
<keyword evidence="2" id="KW-1133">Transmembrane helix</keyword>
<evidence type="ECO:0000256" key="2">
    <source>
        <dbReference type="SAM" id="Phobius"/>
    </source>
</evidence>
<dbReference type="SUPFAM" id="SSF103481">
    <property type="entry name" value="Multidrug resistance efflux transporter EmrE"/>
    <property type="match status" value="1"/>
</dbReference>
<dbReference type="Pfam" id="PF00892">
    <property type="entry name" value="EamA"/>
    <property type="match status" value="2"/>
</dbReference>
<keyword evidence="5" id="KW-1185">Reference proteome</keyword>
<feature type="domain" description="EamA" evidence="3">
    <location>
        <begin position="151"/>
        <end position="255"/>
    </location>
</feature>
<dbReference type="GO" id="GO:0016020">
    <property type="term" value="C:membrane"/>
    <property type="evidence" value="ECO:0007669"/>
    <property type="project" value="InterPro"/>
</dbReference>
<feature type="transmembrane region" description="Helical" evidence="2">
    <location>
        <begin position="94"/>
        <end position="117"/>
    </location>
</feature>